<reference evidence="9 10" key="1">
    <citation type="journal article" date="2015" name="Genome Biol.">
        <title>Comparative genomics of Steinernema reveals deeply conserved gene regulatory networks.</title>
        <authorList>
            <person name="Dillman A.R."/>
            <person name="Macchietto M."/>
            <person name="Porter C.F."/>
            <person name="Rogers A."/>
            <person name="Williams B."/>
            <person name="Antoshechkin I."/>
            <person name="Lee M.M."/>
            <person name="Goodwin Z."/>
            <person name="Lu X."/>
            <person name="Lewis E.E."/>
            <person name="Goodrich-Blair H."/>
            <person name="Stock S.P."/>
            <person name="Adams B.J."/>
            <person name="Sternberg P.W."/>
            <person name="Mortazavi A."/>
        </authorList>
    </citation>
    <scope>NUCLEOTIDE SEQUENCE [LARGE SCALE GENOMIC DNA]</scope>
    <source>
        <strain evidence="9 10">ALL</strain>
    </source>
</reference>
<dbReference type="InterPro" id="IPR029063">
    <property type="entry name" value="SAM-dependent_MTases_sf"/>
</dbReference>
<dbReference type="PRINTS" id="PR00105">
    <property type="entry name" value="C5METTRFRASE"/>
</dbReference>
<evidence type="ECO:0000256" key="5">
    <source>
        <dbReference type="ARBA" id="ARBA00039681"/>
    </source>
</evidence>
<dbReference type="GO" id="GO:0008168">
    <property type="term" value="F:methyltransferase activity"/>
    <property type="evidence" value="ECO:0007669"/>
    <property type="project" value="UniProtKB-KW"/>
</dbReference>
<dbReference type="SUPFAM" id="SSF53335">
    <property type="entry name" value="S-adenosyl-L-methionine-dependent methyltransferases"/>
    <property type="match status" value="1"/>
</dbReference>
<gene>
    <name evidence="9" type="ORF">L596_004636</name>
</gene>
<dbReference type="GO" id="GO:0005634">
    <property type="term" value="C:nucleus"/>
    <property type="evidence" value="ECO:0007669"/>
    <property type="project" value="TreeGrafter"/>
</dbReference>
<dbReference type="Proteomes" id="UP000298663">
    <property type="component" value="Unassembled WGS sequence"/>
</dbReference>
<evidence type="ECO:0000256" key="4">
    <source>
        <dbReference type="ARBA" id="ARBA00039081"/>
    </source>
</evidence>
<keyword evidence="10" id="KW-1185">Reference proteome</keyword>
<evidence type="ECO:0000313" key="10">
    <source>
        <dbReference type="Proteomes" id="UP000298663"/>
    </source>
</evidence>
<dbReference type="STRING" id="34508.A0A4U8UWF1"/>
<sequence>MNDSEAPRRLKALEFFCGIGGFHFALKDVSDSIDVIGAFDINTTTNRIYAFNFPDTKLYQKNIQALTTKFVDKQMADIWTLSPPCQPFVKKGLQLDLKDARCDALKQICDRIREVQHPPRFIMVENVVGFEDSAAEEMFLGALDYRGYEHEAHLLSPVECGIPNSRPRYYILAKLNSDDAIFGASSIKTQENEAHVNQVKEYLSFEAEEDPDLFLPLETILKHRDIIDLVEPKAVRTACFTKAYGHYVKGTGSLLVSRVPCSHEDKNFTKADFLGIMSSGQDEVIASLRIRYLSVEEVSRLMGFRNRLRQPPEITRSQMYRGLGNSVSVFVVALLLKRLLCEAW</sequence>
<dbReference type="InterPro" id="IPR001525">
    <property type="entry name" value="C5_MeTfrase"/>
</dbReference>
<keyword evidence="1 7" id="KW-0489">Methyltransferase</keyword>
<dbReference type="NCBIfam" id="TIGR00675">
    <property type="entry name" value="dcm"/>
    <property type="match status" value="1"/>
</dbReference>
<feature type="active site" evidence="7">
    <location>
        <position position="85"/>
    </location>
</feature>
<dbReference type="AlphaFoldDB" id="A0A4U8UWF1"/>
<accession>A0A4U8UWF1</accession>
<evidence type="ECO:0000256" key="6">
    <source>
        <dbReference type="ARBA" id="ARBA00042810"/>
    </source>
</evidence>
<dbReference type="InterPro" id="IPR050750">
    <property type="entry name" value="C5-MTase"/>
</dbReference>
<dbReference type="EMBL" id="AZBU02000001">
    <property type="protein sequence ID" value="TMS37772.1"/>
    <property type="molecule type" value="Genomic_DNA"/>
</dbReference>
<dbReference type="InterPro" id="IPR031303">
    <property type="entry name" value="C5_meth_CS"/>
</dbReference>
<evidence type="ECO:0000256" key="8">
    <source>
        <dbReference type="RuleBase" id="RU000416"/>
    </source>
</evidence>
<name>A0A4U8UWF1_STECR</name>
<evidence type="ECO:0000256" key="7">
    <source>
        <dbReference type="PROSITE-ProRule" id="PRU01016"/>
    </source>
</evidence>
<comment type="similarity">
    <text evidence="7 8">Belongs to the class I-like SAM-binding methyltransferase superfamily. C5-methyltransferase family.</text>
</comment>
<dbReference type="PROSITE" id="PS00095">
    <property type="entry name" value="C5_MTASE_2"/>
    <property type="match status" value="1"/>
</dbReference>
<evidence type="ECO:0000256" key="1">
    <source>
        <dbReference type="ARBA" id="ARBA00022603"/>
    </source>
</evidence>
<proteinExistence type="inferred from homology"/>
<evidence type="ECO:0000256" key="2">
    <source>
        <dbReference type="ARBA" id="ARBA00022679"/>
    </source>
</evidence>
<dbReference type="Gene3D" id="3.40.50.150">
    <property type="entry name" value="Vaccinia Virus protein VP39"/>
    <property type="match status" value="1"/>
</dbReference>
<keyword evidence="3 7" id="KW-0949">S-adenosyl-L-methionine</keyword>
<keyword evidence="2 7" id="KW-0808">Transferase</keyword>
<evidence type="ECO:0000313" key="9">
    <source>
        <dbReference type="EMBL" id="TMS37772.1"/>
    </source>
</evidence>
<comment type="caution">
    <text evidence="9">The sequence shown here is derived from an EMBL/GenBank/DDBJ whole genome shotgun (WGS) entry which is preliminary data.</text>
</comment>
<evidence type="ECO:0000256" key="3">
    <source>
        <dbReference type="ARBA" id="ARBA00022691"/>
    </source>
</evidence>
<protein>
    <recommendedName>
        <fullName evidence="5">tRNA (cytosine(38)-C(5))-methyltransferase</fullName>
        <ecNumber evidence="4">2.1.1.204</ecNumber>
    </recommendedName>
    <alternativeName>
        <fullName evidence="6">DNA (cytosine-5)-methyltransferase-like protein 2</fullName>
    </alternativeName>
</protein>
<dbReference type="EC" id="2.1.1.204" evidence="4"/>
<dbReference type="PANTHER" id="PTHR46098">
    <property type="entry name" value="TRNA (CYTOSINE(38)-C(5))-METHYLTRANSFERASE"/>
    <property type="match status" value="1"/>
</dbReference>
<dbReference type="GO" id="GO:0032259">
    <property type="term" value="P:methylation"/>
    <property type="evidence" value="ECO:0007669"/>
    <property type="project" value="UniProtKB-KW"/>
</dbReference>
<organism evidence="9 10">
    <name type="scientific">Steinernema carpocapsae</name>
    <name type="common">Entomopathogenic nematode</name>
    <dbReference type="NCBI Taxonomy" id="34508"/>
    <lineage>
        <taxon>Eukaryota</taxon>
        <taxon>Metazoa</taxon>
        <taxon>Ecdysozoa</taxon>
        <taxon>Nematoda</taxon>
        <taxon>Chromadorea</taxon>
        <taxon>Rhabditida</taxon>
        <taxon>Tylenchina</taxon>
        <taxon>Panagrolaimomorpha</taxon>
        <taxon>Strongyloidoidea</taxon>
        <taxon>Steinernematidae</taxon>
        <taxon>Steinernema</taxon>
    </lineage>
</organism>
<dbReference type="Pfam" id="PF00145">
    <property type="entry name" value="DNA_methylase"/>
    <property type="match status" value="1"/>
</dbReference>
<reference evidence="9 10" key="2">
    <citation type="journal article" date="2019" name="G3 (Bethesda)">
        <title>Hybrid Assembly of the Genome of the Entomopathogenic Nematode Steinernema carpocapsae Identifies the X-Chromosome.</title>
        <authorList>
            <person name="Serra L."/>
            <person name="Macchietto M."/>
            <person name="Macias-Munoz A."/>
            <person name="McGill C.J."/>
            <person name="Rodriguez I.M."/>
            <person name="Rodriguez B."/>
            <person name="Murad R."/>
            <person name="Mortazavi A."/>
        </authorList>
    </citation>
    <scope>NUCLEOTIDE SEQUENCE [LARGE SCALE GENOMIC DNA]</scope>
    <source>
        <strain evidence="9 10">ALL</strain>
    </source>
</reference>
<dbReference type="OrthoDB" id="414133at2759"/>
<dbReference type="Gene3D" id="3.90.120.10">
    <property type="entry name" value="DNA Methylase, subunit A, domain 2"/>
    <property type="match status" value="1"/>
</dbReference>
<dbReference type="PANTHER" id="PTHR46098:SF1">
    <property type="entry name" value="TRNA (CYTOSINE(38)-C(5))-METHYLTRANSFERASE"/>
    <property type="match status" value="1"/>
</dbReference>
<dbReference type="PROSITE" id="PS51679">
    <property type="entry name" value="SAM_MT_C5"/>
    <property type="match status" value="1"/>
</dbReference>